<organism evidence="5 6">
    <name type="scientific">Kutzneria buriramensis</name>
    <dbReference type="NCBI Taxonomy" id="1045776"/>
    <lineage>
        <taxon>Bacteria</taxon>
        <taxon>Bacillati</taxon>
        <taxon>Actinomycetota</taxon>
        <taxon>Actinomycetes</taxon>
        <taxon>Pseudonocardiales</taxon>
        <taxon>Pseudonocardiaceae</taxon>
        <taxon>Kutzneria</taxon>
    </lineage>
</organism>
<dbReference type="CDD" id="cd02440">
    <property type="entry name" value="AdoMet_MTases"/>
    <property type="match status" value="1"/>
</dbReference>
<dbReference type="AlphaFoldDB" id="A0A3E0HFJ6"/>
<dbReference type="Pfam" id="PF00561">
    <property type="entry name" value="Abhydrolase_1"/>
    <property type="match status" value="1"/>
</dbReference>
<name>A0A3E0HFJ6_9PSEU</name>
<dbReference type="EMBL" id="QUNO01000008">
    <property type="protein sequence ID" value="REH44582.1"/>
    <property type="molecule type" value="Genomic_DNA"/>
</dbReference>
<accession>A0A3E0HFJ6</accession>
<comment type="caution">
    <text evidence="5">The sequence shown here is derived from an EMBL/GenBank/DDBJ whole genome shotgun (WGS) entry which is preliminary data.</text>
</comment>
<evidence type="ECO:0000313" key="5">
    <source>
        <dbReference type="EMBL" id="REH44582.1"/>
    </source>
</evidence>
<evidence type="ECO:0000256" key="2">
    <source>
        <dbReference type="ARBA" id="ARBA00022679"/>
    </source>
</evidence>
<dbReference type="Gene3D" id="3.40.50.1820">
    <property type="entry name" value="alpha/beta hydrolase"/>
    <property type="match status" value="1"/>
</dbReference>
<keyword evidence="2" id="KW-0808">Transferase</keyword>
<reference evidence="5 6" key="1">
    <citation type="submission" date="2018-08" db="EMBL/GenBank/DDBJ databases">
        <title>Genomic Encyclopedia of Archaeal and Bacterial Type Strains, Phase II (KMG-II): from individual species to whole genera.</title>
        <authorList>
            <person name="Goeker M."/>
        </authorList>
    </citation>
    <scope>NUCLEOTIDE SEQUENCE [LARGE SCALE GENOMIC DNA]</scope>
    <source>
        <strain evidence="5 6">DSM 45791</strain>
    </source>
</reference>
<keyword evidence="6" id="KW-1185">Reference proteome</keyword>
<dbReference type="PROSITE" id="PS51585">
    <property type="entry name" value="SAM_MT_TPMT"/>
    <property type="match status" value="1"/>
</dbReference>
<keyword evidence="1" id="KW-0489">Methyltransferase</keyword>
<sequence>MIVHVNGVEIEADTFGEPGRPPVLLLSGSASSKDFWQPEFCRRLAEQVGQVIRYDMRDTGQSTTYPVGKPDYTFRDLAEDAVALLDHFGARRGHIVGISMGGAIAQYIGLEHADRVASLTLIATSSGAPDLPPPTAEFRAHFAAEQPADPVERSVAAIRAMSAKSVPFDETATRELMIEVYARTKNIDAINNAHSTERIEPWIHRLGEISASTLVVHGDEDPLFPLEHGKALAAAIPGARLLTLPQVGHELPPRAWDAVIAGIADQATADWDLRGDHLAAQAIAVGEPTAWFDRLYSEGARGDIEMPWNRQQPHPKLVEYLEGKSGDGRRGLVVGCGLGVDAGYLHGLGFDTTGFDVSETAIEVAKQRHPGVDFQVADLFDLPEKWLQAFDFVVEIFTVQALPESVREQATAAVASLLAPGGTLFVVMMSREEGTVADGPPWRFTRSQLDGFAVDGVKAVSIGHQDDRWIGEFTR</sequence>
<protein>
    <submittedName>
        <fullName evidence="5">Pimeloyl-ACP methyl ester carboxylesterase</fullName>
    </submittedName>
</protein>
<dbReference type="InterPro" id="IPR000073">
    <property type="entry name" value="AB_hydrolase_1"/>
</dbReference>
<dbReference type="InterPro" id="IPR029063">
    <property type="entry name" value="SAM-dependent_MTases_sf"/>
</dbReference>
<keyword evidence="3" id="KW-0949">S-adenosyl-L-methionine</keyword>
<dbReference type="Pfam" id="PF05724">
    <property type="entry name" value="TPMT"/>
    <property type="match status" value="1"/>
</dbReference>
<dbReference type="GO" id="GO:0046503">
    <property type="term" value="P:glycerolipid catabolic process"/>
    <property type="evidence" value="ECO:0007669"/>
    <property type="project" value="TreeGrafter"/>
</dbReference>
<dbReference type="InterPro" id="IPR029058">
    <property type="entry name" value="AB_hydrolase_fold"/>
</dbReference>
<dbReference type="OrthoDB" id="8957634at2"/>
<evidence type="ECO:0000259" key="4">
    <source>
        <dbReference type="Pfam" id="PF00561"/>
    </source>
</evidence>
<dbReference type="Proteomes" id="UP000256269">
    <property type="component" value="Unassembled WGS sequence"/>
</dbReference>
<dbReference type="GO" id="GO:0008757">
    <property type="term" value="F:S-adenosylmethionine-dependent methyltransferase activity"/>
    <property type="evidence" value="ECO:0007669"/>
    <property type="project" value="InterPro"/>
</dbReference>
<dbReference type="GO" id="GO:0032259">
    <property type="term" value="P:methylation"/>
    <property type="evidence" value="ECO:0007669"/>
    <property type="project" value="UniProtKB-KW"/>
</dbReference>
<dbReference type="InterPro" id="IPR008854">
    <property type="entry name" value="TPMT"/>
</dbReference>
<proteinExistence type="predicted"/>
<dbReference type="SUPFAM" id="SSF53474">
    <property type="entry name" value="alpha/beta-Hydrolases"/>
    <property type="match status" value="1"/>
</dbReference>
<evidence type="ECO:0000313" key="6">
    <source>
        <dbReference type="Proteomes" id="UP000256269"/>
    </source>
</evidence>
<gene>
    <name evidence="5" type="ORF">BCF44_10862</name>
</gene>
<dbReference type="PANTHER" id="PTHR43433">
    <property type="entry name" value="HYDROLASE, ALPHA/BETA FOLD FAMILY PROTEIN"/>
    <property type="match status" value="1"/>
</dbReference>
<dbReference type="SUPFAM" id="SSF53335">
    <property type="entry name" value="S-adenosyl-L-methionine-dependent methyltransferases"/>
    <property type="match status" value="1"/>
</dbReference>
<dbReference type="PANTHER" id="PTHR43433:SF5">
    <property type="entry name" value="AB HYDROLASE-1 DOMAIN-CONTAINING PROTEIN"/>
    <property type="match status" value="1"/>
</dbReference>
<dbReference type="PRINTS" id="PR00111">
    <property type="entry name" value="ABHYDROLASE"/>
</dbReference>
<feature type="domain" description="AB hydrolase-1" evidence="4">
    <location>
        <begin position="21"/>
        <end position="250"/>
    </location>
</feature>
<evidence type="ECO:0000256" key="3">
    <source>
        <dbReference type="ARBA" id="ARBA00022691"/>
    </source>
</evidence>
<dbReference type="Gene3D" id="3.40.50.150">
    <property type="entry name" value="Vaccinia Virus protein VP39"/>
    <property type="match status" value="1"/>
</dbReference>
<dbReference type="GO" id="GO:0004806">
    <property type="term" value="F:triacylglycerol lipase activity"/>
    <property type="evidence" value="ECO:0007669"/>
    <property type="project" value="TreeGrafter"/>
</dbReference>
<evidence type="ECO:0000256" key="1">
    <source>
        <dbReference type="ARBA" id="ARBA00022603"/>
    </source>
</evidence>
<dbReference type="RefSeq" id="WP_116176533.1">
    <property type="nucleotide sequence ID" value="NZ_CP144375.1"/>
</dbReference>
<dbReference type="InterPro" id="IPR050471">
    <property type="entry name" value="AB_hydrolase"/>
</dbReference>